<dbReference type="GeneID" id="75690956"/>
<dbReference type="RefSeq" id="YP_010359114.1">
    <property type="nucleotide sequence ID" value="NC_062769.1"/>
</dbReference>
<gene>
    <name evidence="1" type="primary">gp_16226</name>
</gene>
<evidence type="ECO:0000313" key="1">
    <source>
        <dbReference type="EMBL" id="QWM89542.1"/>
    </source>
</evidence>
<protein>
    <submittedName>
        <fullName evidence="1">Uncharacterized protein</fullName>
    </submittedName>
</protein>
<evidence type="ECO:0000313" key="2">
    <source>
        <dbReference type="Proteomes" id="UP000827426"/>
    </source>
</evidence>
<name>A0AAE7RZZ1_9CAUD</name>
<proteinExistence type="predicted"/>
<reference evidence="1 2" key="1">
    <citation type="submission" date="2021-04" db="EMBL/GenBank/DDBJ databases">
        <authorList>
            <person name="Shkoporov A.N."/>
            <person name="Stockdale S.R."/>
            <person name="Guerin E."/>
            <person name="Ross R.P."/>
            <person name="Hill C."/>
        </authorList>
    </citation>
    <scope>NUCLEOTIDE SEQUENCE [LARGE SCALE GENOMIC DNA]</scope>
    <source>
        <strain evidence="2">cr36_1</strain>
    </source>
</reference>
<dbReference type="Proteomes" id="UP000827426">
    <property type="component" value="Segment"/>
</dbReference>
<sequence>MENEIKSVSDIIAEISKKDKKRQVFILTNLINQLKSTRIEANSNYEDCKLSYTRRTDNYIGNFKLMLFKKQLYCLDMIIENLDSYLDELLAKQYGKS</sequence>
<dbReference type="EMBL" id="MZ130479">
    <property type="protein sequence ID" value="QWM89542.1"/>
    <property type="molecule type" value="Genomic_DNA"/>
</dbReference>
<organism evidence="1 2">
    <name type="scientific">uncultured phage cr36_1</name>
    <dbReference type="NCBI Taxonomy" id="2986397"/>
    <lineage>
        <taxon>Viruses</taxon>
        <taxon>Duplodnaviria</taxon>
        <taxon>Heunggongvirae</taxon>
        <taxon>Uroviricota</taxon>
        <taxon>Caudoviricetes</taxon>
        <taxon>Crassvirales</taxon>
        <taxon>Intestiviridae</taxon>
        <taxon>Churivirinae</taxon>
        <taxon>Jahgtovirus</taxon>
        <taxon>Jahgtovirus gastrointestinalis</taxon>
    </lineage>
</organism>
<keyword evidence="2" id="KW-1185">Reference proteome</keyword>
<accession>A0AAE7RZZ1</accession>
<dbReference type="KEGG" id="vg:75690956"/>